<dbReference type="Proteomes" id="UP000288859">
    <property type="component" value="Unassembled WGS sequence"/>
</dbReference>
<dbReference type="OrthoDB" id="4502894at2759"/>
<evidence type="ECO:0000313" key="3">
    <source>
        <dbReference type="EMBL" id="RVX70123.1"/>
    </source>
</evidence>
<evidence type="ECO:0000256" key="1">
    <source>
        <dbReference type="SAM" id="MobiDB-lite"/>
    </source>
</evidence>
<accession>A0A438N356</accession>
<feature type="transmembrane region" description="Helical" evidence="2">
    <location>
        <begin position="18"/>
        <end position="35"/>
    </location>
</feature>
<comment type="caution">
    <text evidence="3">The sequence shown here is derived from an EMBL/GenBank/DDBJ whole genome shotgun (WGS) entry which is preliminary data.</text>
</comment>
<protein>
    <submittedName>
        <fullName evidence="3">Uncharacterized protein</fullName>
    </submittedName>
</protein>
<dbReference type="AlphaFoldDB" id="A0A438N356"/>
<evidence type="ECO:0000256" key="2">
    <source>
        <dbReference type="SAM" id="Phobius"/>
    </source>
</evidence>
<feature type="transmembrane region" description="Helical" evidence="2">
    <location>
        <begin position="75"/>
        <end position="107"/>
    </location>
</feature>
<gene>
    <name evidence="3" type="ORF">B0A52_06295</name>
</gene>
<proteinExistence type="predicted"/>
<reference evidence="3 4" key="1">
    <citation type="submission" date="2017-03" db="EMBL/GenBank/DDBJ databases">
        <title>Genomes of endolithic fungi from Antarctica.</title>
        <authorList>
            <person name="Coleine C."/>
            <person name="Masonjones S."/>
            <person name="Stajich J.E."/>
        </authorList>
    </citation>
    <scope>NUCLEOTIDE SEQUENCE [LARGE SCALE GENOMIC DNA]</scope>
    <source>
        <strain evidence="3 4">CCFEE 6314</strain>
    </source>
</reference>
<dbReference type="EMBL" id="NAJM01000025">
    <property type="protein sequence ID" value="RVX70123.1"/>
    <property type="molecule type" value="Genomic_DNA"/>
</dbReference>
<keyword evidence="2" id="KW-1133">Transmembrane helix</keyword>
<feature type="region of interest" description="Disordered" evidence="1">
    <location>
        <begin position="177"/>
        <end position="221"/>
    </location>
</feature>
<evidence type="ECO:0000313" key="4">
    <source>
        <dbReference type="Proteomes" id="UP000288859"/>
    </source>
</evidence>
<feature type="region of interest" description="Disordered" evidence="1">
    <location>
        <begin position="112"/>
        <end position="153"/>
    </location>
</feature>
<keyword evidence="2" id="KW-0472">Membrane</keyword>
<organism evidence="3 4">
    <name type="scientific">Exophiala mesophila</name>
    <name type="common">Black yeast-like fungus</name>
    <dbReference type="NCBI Taxonomy" id="212818"/>
    <lineage>
        <taxon>Eukaryota</taxon>
        <taxon>Fungi</taxon>
        <taxon>Dikarya</taxon>
        <taxon>Ascomycota</taxon>
        <taxon>Pezizomycotina</taxon>
        <taxon>Eurotiomycetes</taxon>
        <taxon>Chaetothyriomycetidae</taxon>
        <taxon>Chaetothyriales</taxon>
        <taxon>Herpotrichiellaceae</taxon>
        <taxon>Exophiala</taxon>
    </lineage>
</organism>
<name>A0A438N356_EXOME</name>
<keyword evidence="2" id="KW-0812">Transmembrane</keyword>
<feature type="transmembrane region" description="Helical" evidence="2">
    <location>
        <begin position="42"/>
        <end position="63"/>
    </location>
</feature>
<feature type="compositionally biased region" description="Acidic residues" evidence="1">
    <location>
        <begin position="212"/>
        <end position="221"/>
    </location>
</feature>
<dbReference type="VEuPathDB" id="FungiDB:PV10_08838"/>
<sequence length="221" mass="24524">MNSITSSSQDLTSSTPPAWLAITITLLYYIVYPIFLVLKALLYILLVLSTPFIYIGRLLLDLFTLPWRIFTRFEALWYFLGSAVAIGLVLGLTLHLTMRIIILVFRLNQKTPSAPRRTSMPKPIPATGHDAASYRKAREGKKKQAQAQEQESLAAQAKMLASQPLIQEVVREARKMPLSTGSLSPLGPPSPSALPPSFRGLGLSQETILEHTDEEDDDSVF</sequence>